<proteinExistence type="predicted"/>
<name>A0ABT0C0Y6_9BACT</name>
<comment type="caution">
    <text evidence="3">The sequence shown here is derived from an EMBL/GenBank/DDBJ whole genome shotgun (WGS) entry which is preliminary data.</text>
</comment>
<dbReference type="PANTHER" id="PTHR41287">
    <property type="match status" value="1"/>
</dbReference>
<dbReference type="InterPro" id="IPR046461">
    <property type="entry name" value="TerL_ATPase"/>
</dbReference>
<dbReference type="Pfam" id="PF03354">
    <property type="entry name" value="TerL_ATPase"/>
    <property type="match status" value="1"/>
</dbReference>
<dbReference type="InterPro" id="IPR027417">
    <property type="entry name" value="P-loop_NTPase"/>
</dbReference>
<dbReference type="RefSeq" id="WP_243324803.1">
    <property type="nucleotide sequence ID" value="NZ_JAKZMM010000018.1"/>
</dbReference>
<keyword evidence="4" id="KW-1185">Reference proteome</keyword>
<dbReference type="EMBL" id="JAKZMM010000018">
    <property type="protein sequence ID" value="MCJ2380682.1"/>
    <property type="molecule type" value="Genomic_DNA"/>
</dbReference>
<dbReference type="PANTHER" id="PTHR41287:SF1">
    <property type="entry name" value="PROTEIN YMFN"/>
    <property type="match status" value="1"/>
</dbReference>
<dbReference type="InterPro" id="IPR046462">
    <property type="entry name" value="TerL_nuclease"/>
</dbReference>
<evidence type="ECO:0000313" key="4">
    <source>
        <dbReference type="Proteomes" id="UP001165444"/>
    </source>
</evidence>
<evidence type="ECO:0000259" key="1">
    <source>
        <dbReference type="Pfam" id="PF03354"/>
    </source>
</evidence>
<feature type="domain" description="Terminase large subunit-like ATPase" evidence="1">
    <location>
        <begin position="86"/>
        <end position="255"/>
    </location>
</feature>
<gene>
    <name evidence="3" type="ORF">MUN53_08680</name>
</gene>
<organism evidence="3 4">
    <name type="scientific">Parabacteroides faecalis</name>
    <dbReference type="NCBI Taxonomy" id="2924040"/>
    <lineage>
        <taxon>Bacteria</taxon>
        <taxon>Pseudomonadati</taxon>
        <taxon>Bacteroidota</taxon>
        <taxon>Bacteroidia</taxon>
        <taxon>Bacteroidales</taxon>
        <taxon>Tannerellaceae</taxon>
        <taxon>Parabacteroides</taxon>
    </lineage>
</organism>
<protein>
    <submittedName>
        <fullName evidence="3">Terminase large subunit</fullName>
    </submittedName>
</protein>
<dbReference type="Pfam" id="PF20441">
    <property type="entry name" value="TerL_nuclease"/>
    <property type="match status" value="1"/>
</dbReference>
<dbReference type="Proteomes" id="UP001165444">
    <property type="component" value="Unassembled WGS sequence"/>
</dbReference>
<accession>A0ABT0C0Y6</accession>
<sequence>MAKKGLTKGEEYRLKALSYIDRVMSGERPAGKYERLAVERHLNDLKMAMEKGIYFDDAAARRYLSFCQLIKHFEGEWAGQEFVPEDWQCFILYSIFGWKTKDGVRRFRYAAVEVPRKNGKTTLAAIIALIGMIADGENGAQVYSAAVDKDQAGICWNAAGQMIARSKRLSKVCKVWKTSITYEETASFYKPLSKETKNKDGLNPHFAICDEMHAWPTDDIYNLITSGMGARKQPLIFIITTAGFNKESPYFKMRKVYIDILEGVKTDENTFAIIYCPDEGDDWHDRATWYKASPNLGVSVKESFMEIEYQNAINKGGTHEVSFKTKNLNMWVDAPDVWISDDLVVRCDHGTTDDMLDGQKCWGAIDLASHMDINALALYFPELEHPAMKFFFWIPEAKVKEKEDRVDYRTWVSEGWVKITPGNVIDINYFVRDVSEILLRYNMQSLAFDPAKAYHGVIQGLMAEGFDDILDEFNQSMRNMSEPTKELESLVASGKLDLMQNPVIRWMFRNVAIYRDANENIKIDKKRSSEKVDGCVAAAMAIGTNMSYEDNDISNVGVAYVSMK</sequence>
<dbReference type="Gene3D" id="3.40.50.300">
    <property type="entry name" value="P-loop containing nucleotide triphosphate hydrolases"/>
    <property type="match status" value="1"/>
</dbReference>
<evidence type="ECO:0000259" key="2">
    <source>
        <dbReference type="Pfam" id="PF20441"/>
    </source>
</evidence>
<reference evidence="3 4" key="1">
    <citation type="submission" date="2022-03" db="EMBL/GenBank/DDBJ databases">
        <title>Parabacteroides sp. nov. isolated from swine feces.</title>
        <authorList>
            <person name="Bak J.E."/>
        </authorList>
    </citation>
    <scope>NUCLEOTIDE SEQUENCE [LARGE SCALE GENOMIC DNA]</scope>
    <source>
        <strain evidence="3 4">AGMB00274</strain>
    </source>
</reference>
<evidence type="ECO:0000313" key="3">
    <source>
        <dbReference type="EMBL" id="MCJ2380682.1"/>
    </source>
</evidence>
<feature type="domain" description="Terminase large subunit-like endonuclease" evidence="2">
    <location>
        <begin position="266"/>
        <end position="545"/>
    </location>
</feature>
<dbReference type="InterPro" id="IPR005021">
    <property type="entry name" value="Terminase_largesu-like"/>
</dbReference>